<dbReference type="OrthoDB" id="6504283at2"/>
<keyword evidence="2" id="KW-1185">Reference proteome</keyword>
<dbReference type="NCBIfam" id="NF038335">
    <property type="entry name" value="YPO0640_fam"/>
    <property type="match status" value="1"/>
</dbReference>
<protein>
    <submittedName>
        <fullName evidence="1">Uncharacterized protein</fullName>
    </submittedName>
</protein>
<reference evidence="1 2" key="1">
    <citation type="submission" date="2017-12" db="EMBL/GenBank/DDBJ databases">
        <title>Characterization of six clinical isolates of Enterochimera gen. nov., a novel genus of the Yersiniaciae family and the three species Enterochimera arupensis sp. nov., Enterochimera coloradensis sp. nov, and Enterochimera californica sp. nov.</title>
        <authorList>
            <person name="Rossi A."/>
            <person name="Fisher M."/>
        </authorList>
    </citation>
    <scope>NUCLEOTIDE SEQUENCE [LARGE SCALE GENOMIC DNA]</scope>
    <source>
        <strain evidence="2">2016-Iso4</strain>
    </source>
</reference>
<gene>
    <name evidence="1" type="ORF">CYR32_05065</name>
</gene>
<dbReference type="InterPro" id="IPR037883">
    <property type="entry name" value="Knr4/Smi1-like_sf"/>
</dbReference>
<comment type="caution">
    <text evidence="1">The sequence shown here is derived from an EMBL/GenBank/DDBJ whole genome shotgun (WGS) entry which is preliminary data.</text>
</comment>
<evidence type="ECO:0000313" key="1">
    <source>
        <dbReference type="EMBL" id="PLR38372.1"/>
    </source>
</evidence>
<name>A0A2N5E8Z1_9GAMM</name>
<dbReference type="SUPFAM" id="SSF160631">
    <property type="entry name" value="SMI1/KNR4-like"/>
    <property type="match status" value="1"/>
</dbReference>
<evidence type="ECO:0000313" key="2">
    <source>
        <dbReference type="Proteomes" id="UP000234503"/>
    </source>
</evidence>
<accession>A0A2N5E8Z1</accession>
<dbReference type="Proteomes" id="UP000234503">
    <property type="component" value="Unassembled WGS sequence"/>
</dbReference>
<organism evidence="1 2">
    <name type="scientific">Chimaeribacter coloradensis</name>
    <dbReference type="NCBI Taxonomy" id="2060068"/>
    <lineage>
        <taxon>Bacteria</taxon>
        <taxon>Pseudomonadati</taxon>
        <taxon>Pseudomonadota</taxon>
        <taxon>Gammaproteobacteria</taxon>
        <taxon>Enterobacterales</taxon>
        <taxon>Yersiniaceae</taxon>
        <taxon>Chimaeribacter</taxon>
    </lineage>
</organism>
<sequence>MNSEKQELVTLIAALHDIAQSYADTGYEDQAGIREDQVSACHQVLVTLGGDHFAESYLPFLRQMNGFDLNGVRLFGYFDDKEDERDLRKQSANLHAVPELFPDALKNGVVIGETDMDILFFNRESAVYESRDFIGVERVNERHRTITGLLRALIALIE</sequence>
<dbReference type="EMBL" id="PJZH01000003">
    <property type="protein sequence ID" value="PLR38372.1"/>
    <property type="molecule type" value="Genomic_DNA"/>
</dbReference>
<proteinExistence type="predicted"/>
<dbReference type="RefSeq" id="WP_101823267.1">
    <property type="nucleotide sequence ID" value="NZ_PJZH01000003.1"/>
</dbReference>
<dbReference type="AlphaFoldDB" id="A0A2N5E8Z1"/>